<name>A0A8J2S487_9STRA</name>
<proteinExistence type="predicted"/>
<dbReference type="EMBL" id="CAKKNE010000001">
    <property type="protein sequence ID" value="CAH0364823.1"/>
    <property type="molecule type" value="Genomic_DNA"/>
</dbReference>
<comment type="caution">
    <text evidence="1">The sequence shown here is derived from an EMBL/GenBank/DDBJ whole genome shotgun (WGS) entry which is preliminary data.</text>
</comment>
<protein>
    <submittedName>
        <fullName evidence="1">Uncharacterized protein</fullName>
    </submittedName>
</protein>
<accession>A0A8J2S487</accession>
<evidence type="ECO:0000313" key="1">
    <source>
        <dbReference type="EMBL" id="CAH0364823.1"/>
    </source>
</evidence>
<dbReference type="AlphaFoldDB" id="A0A8J2S487"/>
<organism evidence="1 2">
    <name type="scientific">Pelagomonas calceolata</name>
    <dbReference type="NCBI Taxonomy" id="35677"/>
    <lineage>
        <taxon>Eukaryota</taxon>
        <taxon>Sar</taxon>
        <taxon>Stramenopiles</taxon>
        <taxon>Ochrophyta</taxon>
        <taxon>Pelagophyceae</taxon>
        <taxon>Pelagomonadales</taxon>
        <taxon>Pelagomonadaceae</taxon>
        <taxon>Pelagomonas</taxon>
    </lineage>
</organism>
<evidence type="ECO:0000313" key="2">
    <source>
        <dbReference type="Proteomes" id="UP000789595"/>
    </source>
</evidence>
<dbReference type="Proteomes" id="UP000789595">
    <property type="component" value="Unassembled WGS sequence"/>
</dbReference>
<gene>
    <name evidence="1" type="ORF">PECAL_1P12070</name>
</gene>
<sequence>MRVLALVSVATAFRTPAVRFARAPPVQAALDVDGIKNAIAPSEIGASSQAIYSWGGLALGAYQRACSIIKPELVAEKVLGVASSGSNAVMIRGAGLAAALLGARLGRDSDSQAASSAALWLGGWAYMLRNAAGVAGRTQTICALLALSAVRRSGGLYNFVTTLDTNGLNAVLPKNRDLTMQNVVGVQMLGWGLGLLFAPEWLTSNIMGGKVGPGVEINQCVGPTILLQGLAINNLVLGGKVMAGSESDARNNGLLFFGGWAAISVVARNAGLMSGQYAVPCLAWNAACAAYSVLA</sequence>
<reference evidence="1" key="1">
    <citation type="submission" date="2021-11" db="EMBL/GenBank/DDBJ databases">
        <authorList>
            <consortium name="Genoscope - CEA"/>
            <person name="William W."/>
        </authorList>
    </citation>
    <scope>NUCLEOTIDE SEQUENCE</scope>
</reference>
<keyword evidence="2" id="KW-1185">Reference proteome</keyword>